<dbReference type="GO" id="GO:0046983">
    <property type="term" value="F:protein dimerization activity"/>
    <property type="evidence" value="ECO:0007669"/>
    <property type="project" value="InterPro"/>
</dbReference>
<evidence type="ECO:0000313" key="1">
    <source>
        <dbReference type="EMBL" id="MPN43620.1"/>
    </source>
</evidence>
<dbReference type="InterPro" id="IPR018540">
    <property type="entry name" value="Spo0E-like"/>
</dbReference>
<accession>A0A645HXL1</accession>
<proteinExistence type="predicted"/>
<gene>
    <name evidence="1" type="ORF">SDC9_191180</name>
</gene>
<protein>
    <recommendedName>
        <fullName evidence="2">Spo0E like sporulation regulatory protein</fullName>
    </recommendedName>
</protein>
<dbReference type="InterPro" id="IPR036638">
    <property type="entry name" value="HLH_DNA-bd_sf"/>
</dbReference>
<reference evidence="1" key="1">
    <citation type="submission" date="2019-08" db="EMBL/GenBank/DDBJ databases">
        <authorList>
            <person name="Kucharzyk K."/>
            <person name="Murdoch R.W."/>
            <person name="Higgins S."/>
            <person name="Loffler F."/>
        </authorList>
    </citation>
    <scope>NUCLEOTIDE SEQUENCE</scope>
</reference>
<dbReference type="Pfam" id="PF09388">
    <property type="entry name" value="SpoOE-like"/>
    <property type="match status" value="1"/>
</dbReference>
<sequence length="89" mass="10186">MDLRSSIMYICFGLSVPILQEVLNIKAMDKKYEELSMLKGIIGEMRDRLNTMLAKNPDPLCDEVLSLSKALDDMINRYTELETELKSKA</sequence>
<name>A0A645HXL1_9ZZZZ</name>
<comment type="caution">
    <text evidence="1">The sequence shown here is derived from an EMBL/GenBank/DDBJ whole genome shotgun (WGS) entry which is preliminary data.</text>
</comment>
<organism evidence="1">
    <name type="scientific">bioreactor metagenome</name>
    <dbReference type="NCBI Taxonomy" id="1076179"/>
    <lineage>
        <taxon>unclassified sequences</taxon>
        <taxon>metagenomes</taxon>
        <taxon>ecological metagenomes</taxon>
    </lineage>
</organism>
<evidence type="ECO:0008006" key="2">
    <source>
        <dbReference type="Google" id="ProtNLM"/>
    </source>
</evidence>
<dbReference type="GO" id="GO:0043937">
    <property type="term" value="P:regulation of sporulation"/>
    <property type="evidence" value="ECO:0007669"/>
    <property type="project" value="InterPro"/>
</dbReference>
<dbReference type="AlphaFoldDB" id="A0A645HXL1"/>
<dbReference type="Gene3D" id="4.10.280.10">
    <property type="entry name" value="Helix-loop-helix DNA-binding domain"/>
    <property type="match status" value="1"/>
</dbReference>
<dbReference type="EMBL" id="VSSQ01102128">
    <property type="protein sequence ID" value="MPN43620.1"/>
    <property type="molecule type" value="Genomic_DNA"/>
</dbReference>